<proteinExistence type="inferred from homology"/>
<keyword evidence="6 15" id="KW-0812">Transmembrane</keyword>
<evidence type="ECO:0000259" key="16">
    <source>
        <dbReference type="Pfam" id="PF00852"/>
    </source>
</evidence>
<keyword evidence="7" id="KW-0256">Endoplasmic reticulum</keyword>
<keyword evidence="15" id="KW-0333">Golgi apparatus</keyword>
<comment type="function">
    <text evidence="14">Protein O-fucosyltransferase that specifically catalyzes O-fucosylation of serine or threonine residues in EMI domains of target proteins. Attaches fucose through an O-glycosidic linkage. O-fucosylation of EMI domain-containing proteins may be required for facilitating protein folding and secretion.</text>
</comment>
<evidence type="ECO:0000256" key="13">
    <source>
        <dbReference type="ARBA" id="ARBA00048647"/>
    </source>
</evidence>
<feature type="domain" description="Fucosyltransferase N-terminal" evidence="17">
    <location>
        <begin position="8"/>
        <end position="94"/>
    </location>
</feature>
<comment type="caution">
    <text evidence="18">The sequence shown here is derived from an EMBL/GenBank/DDBJ whole genome shotgun (WGS) entry which is preliminary data.</text>
</comment>
<comment type="catalytic activity">
    <reaction evidence="12">
        <text>L-threonyl-[protein] + GDP-beta-L-fucose = 3-O-(alpha-L-fucosyl)-L-threonyl-[protein] + GDP + H(+)</text>
        <dbReference type="Rhea" id="RHEA:70491"/>
        <dbReference type="Rhea" id="RHEA-COMP:11060"/>
        <dbReference type="Rhea" id="RHEA-COMP:17915"/>
        <dbReference type="ChEBI" id="CHEBI:15378"/>
        <dbReference type="ChEBI" id="CHEBI:30013"/>
        <dbReference type="ChEBI" id="CHEBI:57273"/>
        <dbReference type="ChEBI" id="CHEBI:58189"/>
        <dbReference type="ChEBI" id="CHEBI:189631"/>
        <dbReference type="EC" id="2.4.1.221"/>
    </reaction>
    <physiologicalReaction direction="left-to-right" evidence="12">
        <dbReference type="Rhea" id="RHEA:70492"/>
    </physiologicalReaction>
</comment>
<dbReference type="GO" id="GO:0005789">
    <property type="term" value="C:endoplasmic reticulum membrane"/>
    <property type="evidence" value="ECO:0007669"/>
    <property type="project" value="UniProtKB-SubCell"/>
</dbReference>
<comment type="similarity">
    <text evidence="3 15">Belongs to the glycosyltransferase 10 family.</text>
</comment>
<evidence type="ECO:0000259" key="17">
    <source>
        <dbReference type="Pfam" id="PF17039"/>
    </source>
</evidence>
<evidence type="ECO:0000256" key="9">
    <source>
        <dbReference type="ARBA" id="ARBA00022989"/>
    </source>
</evidence>
<evidence type="ECO:0000256" key="10">
    <source>
        <dbReference type="ARBA" id="ARBA00023136"/>
    </source>
</evidence>
<feature type="domain" description="Fucosyltransferase C-terminal" evidence="16">
    <location>
        <begin position="113"/>
        <end position="285"/>
    </location>
</feature>
<protein>
    <recommendedName>
        <fullName evidence="15">Fucosyltransferase</fullName>
        <ecNumber evidence="15">2.4.1.-</ecNumber>
    </recommendedName>
</protein>
<dbReference type="Pfam" id="PF17039">
    <property type="entry name" value="Glyco_tran_10_N"/>
    <property type="match status" value="1"/>
</dbReference>
<evidence type="ECO:0000256" key="11">
    <source>
        <dbReference type="ARBA" id="ARBA00023180"/>
    </source>
</evidence>
<evidence type="ECO:0000256" key="1">
    <source>
        <dbReference type="ARBA" id="ARBA00004648"/>
    </source>
</evidence>
<evidence type="ECO:0000256" key="12">
    <source>
        <dbReference type="ARBA" id="ARBA00047273"/>
    </source>
</evidence>
<comment type="catalytic activity">
    <reaction evidence="13">
        <text>L-seryl-[protein] + GDP-beta-L-fucose = 3-O-(alpha-L-fucosyl)-L-seryl-[protein] + GDP + H(+)</text>
        <dbReference type="Rhea" id="RHEA:63644"/>
        <dbReference type="Rhea" id="RHEA-COMP:9863"/>
        <dbReference type="Rhea" id="RHEA-COMP:17914"/>
        <dbReference type="ChEBI" id="CHEBI:15378"/>
        <dbReference type="ChEBI" id="CHEBI:29999"/>
        <dbReference type="ChEBI" id="CHEBI:57273"/>
        <dbReference type="ChEBI" id="CHEBI:58189"/>
        <dbReference type="ChEBI" id="CHEBI:189632"/>
        <dbReference type="EC" id="2.4.1.221"/>
    </reaction>
    <physiologicalReaction direction="left-to-right" evidence="13">
        <dbReference type="Rhea" id="RHEA:63645"/>
    </physiologicalReaction>
</comment>
<keyword evidence="11" id="KW-0325">Glycoprotein</keyword>
<dbReference type="InterPro" id="IPR038577">
    <property type="entry name" value="GT10-like_C_sf"/>
</dbReference>
<name>A0ABD1IRQ9_9TELE</name>
<keyword evidence="9" id="KW-1133">Transmembrane helix</keyword>
<dbReference type="InterPro" id="IPR001503">
    <property type="entry name" value="Glyco_trans_10"/>
</dbReference>
<dbReference type="Pfam" id="PF00852">
    <property type="entry name" value="Glyco_transf_10"/>
    <property type="match status" value="1"/>
</dbReference>
<organism evidence="18 19">
    <name type="scientific">Coilia grayii</name>
    <name type="common">Gray's grenadier anchovy</name>
    <dbReference type="NCBI Taxonomy" id="363190"/>
    <lineage>
        <taxon>Eukaryota</taxon>
        <taxon>Metazoa</taxon>
        <taxon>Chordata</taxon>
        <taxon>Craniata</taxon>
        <taxon>Vertebrata</taxon>
        <taxon>Euteleostomi</taxon>
        <taxon>Actinopterygii</taxon>
        <taxon>Neopterygii</taxon>
        <taxon>Teleostei</taxon>
        <taxon>Clupei</taxon>
        <taxon>Clupeiformes</taxon>
        <taxon>Clupeoidei</taxon>
        <taxon>Engraulidae</taxon>
        <taxon>Coilinae</taxon>
        <taxon>Coilia</taxon>
    </lineage>
</organism>
<dbReference type="PANTHER" id="PTHR11929:SF245">
    <property type="entry name" value="FUCOSYLTRANSFERASE"/>
    <property type="match status" value="1"/>
</dbReference>
<evidence type="ECO:0000256" key="7">
    <source>
        <dbReference type="ARBA" id="ARBA00022824"/>
    </source>
</evidence>
<evidence type="ECO:0000256" key="8">
    <source>
        <dbReference type="ARBA" id="ARBA00022968"/>
    </source>
</evidence>
<sequence>MSTCALSEAFGIHDCLLVDDHSWFPDADFVVFHNRELITGSVRLPIHLSRPQDQRWVWLSLESPENNGNLRPFAGYFNCTMSYSRNADFYLPYGRLVPRETVTPMTVDDFIPKNKSALACWVVSNYQKGHKRTSMYKKLATVIPVDVYGGAVHRYLSSGDLLPTISHCYFYLSFENSVYKDYITEKFWKNALMAQAVPVVLGPRREEYEAVVPSSSFIHVDDFRSVEELGEFLKELAEDKERYASYFTWHLNYTVEIFNGWEKEFCKICPQASSLSPQKVYTNLYTVEIS</sequence>
<dbReference type="InterPro" id="IPR055270">
    <property type="entry name" value="Glyco_tran_10_C"/>
</dbReference>
<evidence type="ECO:0000256" key="6">
    <source>
        <dbReference type="ARBA" id="ARBA00022692"/>
    </source>
</evidence>
<evidence type="ECO:0000256" key="5">
    <source>
        <dbReference type="ARBA" id="ARBA00022679"/>
    </source>
</evidence>
<dbReference type="Gene3D" id="3.40.50.11660">
    <property type="entry name" value="Glycosyl transferase family 10, C-terminal domain"/>
    <property type="match status" value="1"/>
</dbReference>
<dbReference type="EC" id="2.4.1.-" evidence="15"/>
<dbReference type="EMBL" id="JBHFQA010000024">
    <property type="protein sequence ID" value="KAL2077683.1"/>
    <property type="molecule type" value="Genomic_DNA"/>
</dbReference>
<dbReference type="Proteomes" id="UP001591681">
    <property type="component" value="Unassembled WGS sequence"/>
</dbReference>
<evidence type="ECO:0000313" key="19">
    <source>
        <dbReference type="Proteomes" id="UP001591681"/>
    </source>
</evidence>
<accession>A0ABD1IRQ9</accession>
<evidence type="ECO:0000256" key="2">
    <source>
        <dbReference type="ARBA" id="ARBA00004922"/>
    </source>
</evidence>
<evidence type="ECO:0000256" key="14">
    <source>
        <dbReference type="ARBA" id="ARBA00058658"/>
    </source>
</evidence>
<keyword evidence="10" id="KW-0472">Membrane</keyword>
<evidence type="ECO:0000313" key="18">
    <source>
        <dbReference type="EMBL" id="KAL2077683.1"/>
    </source>
</evidence>
<dbReference type="PANTHER" id="PTHR11929">
    <property type="entry name" value="ALPHA- 1,3 -FUCOSYLTRANSFERASE"/>
    <property type="match status" value="1"/>
</dbReference>
<dbReference type="GO" id="GO:0046922">
    <property type="term" value="F:peptide-O-fucosyltransferase activity"/>
    <property type="evidence" value="ECO:0007669"/>
    <property type="project" value="UniProtKB-EC"/>
</dbReference>
<evidence type="ECO:0000256" key="15">
    <source>
        <dbReference type="RuleBase" id="RU003832"/>
    </source>
</evidence>
<keyword evidence="19" id="KW-1185">Reference proteome</keyword>
<dbReference type="FunFam" id="3.40.50.11660:FF:000002">
    <property type="entry name" value="Alpha-(1,3)-fucosyltransferase"/>
    <property type="match status" value="1"/>
</dbReference>
<keyword evidence="8" id="KW-0735">Signal-anchor</keyword>
<comment type="pathway">
    <text evidence="2">Protein modification; protein glycosylation.</text>
</comment>
<keyword evidence="5 15" id="KW-0808">Transferase</keyword>
<dbReference type="AlphaFoldDB" id="A0ABD1IRQ9"/>
<keyword evidence="4 15" id="KW-0328">Glycosyltransferase</keyword>
<reference evidence="18 19" key="1">
    <citation type="submission" date="2024-09" db="EMBL/GenBank/DDBJ databases">
        <title>A chromosome-level genome assembly of Gray's grenadier anchovy, Coilia grayii.</title>
        <authorList>
            <person name="Fu Z."/>
        </authorList>
    </citation>
    <scope>NUCLEOTIDE SEQUENCE [LARGE SCALE GENOMIC DNA]</scope>
    <source>
        <strain evidence="18">G4</strain>
        <tissue evidence="18">Muscle</tissue>
    </source>
</reference>
<gene>
    <name evidence="18" type="ORF">ACEWY4_027187</name>
</gene>
<dbReference type="SUPFAM" id="SSF53756">
    <property type="entry name" value="UDP-Glycosyltransferase/glycogen phosphorylase"/>
    <property type="match status" value="1"/>
</dbReference>
<comment type="subcellular location">
    <subcellularLocation>
        <location evidence="1">Endoplasmic reticulum membrane</location>
        <topology evidence="1">Single-pass type II membrane protein</topology>
    </subcellularLocation>
    <subcellularLocation>
        <location evidence="15">Golgi apparatus</location>
        <location evidence="15">Golgi stack membrane</location>
        <topology evidence="15">Single-pass type II membrane protein</topology>
    </subcellularLocation>
</comment>
<evidence type="ECO:0000256" key="3">
    <source>
        <dbReference type="ARBA" id="ARBA00008919"/>
    </source>
</evidence>
<dbReference type="InterPro" id="IPR031481">
    <property type="entry name" value="Glyco_tran_10_N"/>
</dbReference>
<evidence type="ECO:0000256" key="4">
    <source>
        <dbReference type="ARBA" id="ARBA00022676"/>
    </source>
</evidence>
<dbReference type="GO" id="GO:0032580">
    <property type="term" value="C:Golgi cisterna membrane"/>
    <property type="evidence" value="ECO:0007669"/>
    <property type="project" value="UniProtKB-SubCell"/>
</dbReference>